<dbReference type="Gene3D" id="1.10.443.10">
    <property type="entry name" value="Intergrase catalytic core"/>
    <property type="match status" value="1"/>
</dbReference>
<gene>
    <name evidence="3" type="ORF">CJ673_05640</name>
</gene>
<dbReference type="InterPro" id="IPR011010">
    <property type="entry name" value="DNA_brk_join_enz"/>
</dbReference>
<dbReference type="GO" id="GO:0003677">
    <property type="term" value="F:DNA binding"/>
    <property type="evidence" value="ECO:0007669"/>
    <property type="project" value="InterPro"/>
</dbReference>
<dbReference type="GO" id="GO:0015074">
    <property type="term" value="P:DNA integration"/>
    <property type="evidence" value="ECO:0007669"/>
    <property type="project" value="InterPro"/>
</dbReference>
<dbReference type="InterPro" id="IPR013762">
    <property type="entry name" value="Integrase-like_cat_sf"/>
</dbReference>
<dbReference type="InterPro" id="IPR002104">
    <property type="entry name" value="Integrase_catalytic"/>
</dbReference>
<keyword evidence="1" id="KW-0233">DNA recombination</keyword>
<dbReference type="GO" id="GO:0006310">
    <property type="term" value="P:DNA recombination"/>
    <property type="evidence" value="ECO:0007669"/>
    <property type="project" value="UniProtKB-KW"/>
</dbReference>
<dbReference type="AlphaFoldDB" id="A0A2S9T872"/>
<dbReference type="Pfam" id="PF00589">
    <property type="entry name" value="Phage_integrase"/>
    <property type="match status" value="1"/>
</dbReference>
<accession>A0A2S9T872</accession>
<evidence type="ECO:0000313" key="4">
    <source>
        <dbReference type="Proteomes" id="UP000238281"/>
    </source>
</evidence>
<evidence type="ECO:0000313" key="3">
    <source>
        <dbReference type="EMBL" id="PRM95037.1"/>
    </source>
</evidence>
<reference evidence="3 4" key="1">
    <citation type="submission" date="2017-09" db="EMBL/GenBank/DDBJ databases">
        <title>Reassesment of A. cryaerophilus.</title>
        <authorList>
            <person name="Perez-Cataluna A."/>
            <person name="Collado L."/>
            <person name="Salgado O."/>
            <person name="Lefinanco V."/>
            <person name="Figueras M.J."/>
        </authorList>
    </citation>
    <scope>NUCLEOTIDE SEQUENCE [LARGE SCALE GENOMIC DNA]</scope>
    <source>
        <strain evidence="3 4">LMG 10210</strain>
    </source>
</reference>
<proteinExistence type="predicted"/>
<dbReference type="SUPFAM" id="SSF56349">
    <property type="entry name" value="DNA breaking-rejoining enzymes"/>
    <property type="match status" value="1"/>
</dbReference>
<dbReference type="EMBL" id="NXGE01000002">
    <property type="protein sequence ID" value="PRM95037.1"/>
    <property type="molecule type" value="Genomic_DNA"/>
</dbReference>
<sequence length="89" mass="10613">MQNEFYHRVIIHNICYEKLYLRRISREIIKQSGVKERPLYNLRHTFVSQMINQEADIVWVSNMLEHKNVSITLSTYTKLANIGCEAKFP</sequence>
<evidence type="ECO:0000256" key="1">
    <source>
        <dbReference type="ARBA" id="ARBA00023172"/>
    </source>
</evidence>
<comment type="caution">
    <text evidence="3">The sequence shown here is derived from an EMBL/GenBank/DDBJ whole genome shotgun (WGS) entry which is preliminary data.</text>
</comment>
<dbReference type="RefSeq" id="WP_105915271.1">
    <property type="nucleotide sequence ID" value="NZ_NXGE01000002.1"/>
</dbReference>
<feature type="domain" description="Tyr recombinase" evidence="2">
    <location>
        <begin position="22"/>
        <end position="80"/>
    </location>
</feature>
<name>A0A2S9T872_9BACT</name>
<protein>
    <recommendedName>
        <fullName evidence="2">Tyr recombinase domain-containing protein</fullName>
    </recommendedName>
</protein>
<organism evidence="3 4">
    <name type="scientific">Aliarcobacter cryaerophilus</name>
    <dbReference type="NCBI Taxonomy" id="28198"/>
    <lineage>
        <taxon>Bacteria</taxon>
        <taxon>Pseudomonadati</taxon>
        <taxon>Campylobacterota</taxon>
        <taxon>Epsilonproteobacteria</taxon>
        <taxon>Campylobacterales</taxon>
        <taxon>Arcobacteraceae</taxon>
        <taxon>Aliarcobacter</taxon>
    </lineage>
</organism>
<evidence type="ECO:0000259" key="2">
    <source>
        <dbReference type="Pfam" id="PF00589"/>
    </source>
</evidence>
<dbReference type="Proteomes" id="UP000238281">
    <property type="component" value="Unassembled WGS sequence"/>
</dbReference>